<keyword evidence="2" id="KW-1185">Reference proteome</keyword>
<reference evidence="1 2" key="1">
    <citation type="journal article" date="2017" name="Curr. Biol.">
        <title>Genome architecture and evolution of a unichromosomal asexual nematode.</title>
        <authorList>
            <person name="Fradin H."/>
            <person name="Zegar C."/>
            <person name="Gutwein M."/>
            <person name="Lucas J."/>
            <person name="Kovtun M."/>
            <person name="Corcoran D."/>
            <person name="Baugh L.R."/>
            <person name="Kiontke K."/>
            <person name="Gunsalus K."/>
            <person name="Fitch D.H."/>
            <person name="Piano F."/>
        </authorList>
    </citation>
    <scope>NUCLEOTIDE SEQUENCE [LARGE SCALE GENOMIC DNA]</scope>
    <source>
        <strain evidence="1">PF1309</strain>
    </source>
</reference>
<organism evidence="1 2">
    <name type="scientific">Diploscapter pachys</name>
    <dbReference type="NCBI Taxonomy" id="2018661"/>
    <lineage>
        <taxon>Eukaryota</taxon>
        <taxon>Metazoa</taxon>
        <taxon>Ecdysozoa</taxon>
        <taxon>Nematoda</taxon>
        <taxon>Chromadorea</taxon>
        <taxon>Rhabditida</taxon>
        <taxon>Rhabditina</taxon>
        <taxon>Rhabditomorpha</taxon>
        <taxon>Rhabditoidea</taxon>
        <taxon>Rhabditidae</taxon>
        <taxon>Diploscapter</taxon>
    </lineage>
</organism>
<comment type="caution">
    <text evidence="1">The sequence shown here is derived from an EMBL/GenBank/DDBJ whole genome shotgun (WGS) entry which is preliminary data.</text>
</comment>
<gene>
    <name evidence="1" type="ORF">WR25_00307</name>
</gene>
<evidence type="ECO:0000313" key="1">
    <source>
        <dbReference type="EMBL" id="PAV74516.1"/>
    </source>
</evidence>
<dbReference type="EMBL" id="LIAE01008323">
    <property type="protein sequence ID" value="PAV74516.1"/>
    <property type="molecule type" value="Genomic_DNA"/>
</dbReference>
<dbReference type="InterPro" id="IPR045738">
    <property type="entry name" value="DUF6088"/>
</dbReference>
<name>A0A2A2KKF2_9BILA</name>
<proteinExistence type="predicted"/>
<dbReference type="Proteomes" id="UP000218231">
    <property type="component" value="Unassembled WGS sequence"/>
</dbReference>
<sequence length="294" mass="32664">MNDSQILALCPSSPLECWSIVHRCYKGRCEQILHLATRVLGSRVLAAQWLYKPAIGLSHQVPCIIMDELNTASMLNAARFHARGPVHYSSDIGLAVSIAESISNRIKRMPKGRPFVRSVFERAGSRSAVNKALSRMVLRGSLERVARGVYMRPKHSQYTGKRVRANPLSVLEAVARARGEIIQIHGAEAVRRLGLSVQMQVLPTYYTSGTTREIKIGNAVVRLRHASRQRLQQAGTPIGTALTAFWYLGENGVDEQVASKIVSSLSAEEFNRLMECKMPKWMRSALANCARNVN</sequence>
<dbReference type="AlphaFoldDB" id="A0A2A2KKF2"/>
<accession>A0A2A2KKF2</accession>
<evidence type="ECO:0008006" key="3">
    <source>
        <dbReference type="Google" id="ProtNLM"/>
    </source>
</evidence>
<dbReference type="Pfam" id="PF19570">
    <property type="entry name" value="DUF6088"/>
    <property type="match status" value="1"/>
</dbReference>
<protein>
    <recommendedName>
        <fullName evidence="3">Type IV toxin-antitoxin system AbiEi family antitoxin domain-containing protein</fullName>
    </recommendedName>
</protein>
<evidence type="ECO:0000313" key="2">
    <source>
        <dbReference type="Proteomes" id="UP000218231"/>
    </source>
</evidence>
<dbReference type="OrthoDB" id="10613644at2759"/>